<evidence type="ECO:0000256" key="3">
    <source>
        <dbReference type="ARBA" id="ARBA00022692"/>
    </source>
</evidence>
<feature type="transmembrane region" description="Helical" evidence="6">
    <location>
        <begin position="153"/>
        <end position="180"/>
    </location>
</feature>
<keyword evidence="8" id="KW-1185">Reference proteome</keyword>
<feature type="transmembrane region" description="Helical" evidence="6">
    <location>
        <begin position="230"/>
        <end position="249"/>
    </location>
</feature>
<protein>
    <submittedName>
        <fullName evidence="7">Flippase-like domain-containing protein</fullName>
    </submittedName>
</protein>
<evidence type="ECO:0000313" key="7">
    <source>
        <dbReference type="EMBL" id="MPW18152.1"/>
    </source>
</evidence>
<gene>
    <name evidence="7" type="ORF">GCT13_14795</name>
</gene>
<proteinExistence type="predicted"/>
<evidence type="ECO:0000313" key="8">
    <source>
        <dbReference type="Proteomes" id="UP000484381"/>
    </source>
</evidence>
<feature type="transmembrane region" description="Helical" evidence="6">
    <location>
        <begin position="114"/>
        <end position="132"/>
    </location>
</feature>
<dbReference type="PANTHER" id="PTHR37693:SF1">
    <property type="entry name" value="INTEGRAL MEMBRANE PROTEIN"/>
    <property type="match status" value="1"/>
</dbReference>
<reference evidence="7 8" key="1">
    <citation type="submission" date="2019-10" db="EMBL/GenBank/DDBJ databases">
        <title>Paraburkholderia sp. isolated from nodules of Mimosa pudica from Brazilian Atlantic Forest soils.</title>
        <authorList>
            <person name="Paulitsch F."/>
            <person name="Hungria M."/>
            <person name="Dall'Agnol R."/>
        </authorList>
    </citation>
    <scope>NUCLEOTIDE SEQUENCE [LARGE SCALE GENOMIC DNA]</scope>
    <source>
        <strain evidence="7 8">CNPSo 3157</strain>
    </source>
</reference>
<evidence type="ECO:0000256" key="6">
    <source>
        <dbReference type="SAM" id="Phobius"/>
    </source>
</evidence>
<dbReference type="GO" id="GO:0005886">
    <property type="term" value="C:plasma membrane"/>
    <property type="evidence" value="ECO:0007669"/>
    <property type="project" value="UniProtKB-SubCell"/>
</dbReference>
<dbReference type="NCBIfam" id="TIGR00374">
    <property type="entry name" value="flippase-like domain"/>
    <property type="match status" value="1"/>
</dbReference>
<keyword evidence="5 6" id="KW-0472">Membrane</keyword>
<feature type="transmembrane region" description="Helical" evidence="6">
    <location>
        <begin position="84"/>
        <end position="102"/>
    </location>
</feature>
<dbReference type="Proteomes" id="UP000484381">
    <property type="component" value="Unassembled WGS sequence"/>
</dbReference>
<comment type="caution">
    <text evidence="7">The sequence shown here is derived from an EMBL/GenBank/DDBJ whole genome shotgun (WGS) entry which is preliminary data.</text>
</comment>
<evidence type="ECO:0000256" key="2">
    <source>
        <dbReference type="ARBA" id="ARBA00022475"/>
    </source>
</evidence>
<comment type="subcellular location">
    <subcellularLocation>
        <location evidence="1">Cell membrane</location>
        <topology evidence="1">Multi-pass membrane protein</topology>
    </subcellularLocation>
</comment>
<dbReference type="AlphaFoldDB" id="A0A7X1NA06"/>
<organism evidence="7 8">
    <name type="scientific">Paraburkholderia franconis</name>
    <dbReference type="NCBI Taxonomy" id="2654983"/>
    <lineage>
        <taxon>Bacteria</taxon>
        <taxon>Pseudomonadati</taxon>
        <taxon>Pseudomonadota</taxon>
        <taxon>Betaproteobacteria</taxon>
        <taxon>Burkholderiales</taxon>
        <taxon>Burkholderiaceae</taxon>
        <taxon>Paraburkholderia</taxon>
    </lineage>
</organism>
<dbReference type="Pfam" id="PF03706">
    <property type="entry name" value="LPG_synthase_TM"/>
    <property type="match status" value="1"/>
</dbReference>
<dbReference type="PANTHER" id="PTHR37693">
    <property type="entry name" value="PHOSPHATIDYLGLYCEROL LYSYLTRANSFERASE"/>
    <property type="match status" value="1"/>
</dbReference>
<evidence type="ECO:0000256" key="4">
    <source>
        <dbReference type="ARBA" id="ARBA00022989"/>
    </source>
</evidence>
<accession>A0A7X1NA06</accession>
<name>A0A7X1NA06_9BURK</name>
<keyword evidence="2" id="KW-1003">Cell membrane</keyword>
<evidence type="ECO:0000256" key="5">
    <source>
        <dbReference type="ARBA" id="ARBA00023136"/>
    </source>
</evidence>
<keyword evidence="4 6" id="KW-1133">Transmembrane helix</keyword>
<keyword evidence="3 6" id="KW-0812">Transmembrane</keyword>
<dbReference type="InterPro" id="IPR022791">
    <property type="entry name" value="L-PG_synthase/AglD"/>
</dbReference>
<sequence length="409" mass="43445">MSLTTTTSSRRESWYDRDRRRVLCSVALPRIALTQVTTLLERSPYPHAYSSAYVSAEHANTKPRCAPASSGTALLSRPGKRNTATMLAALGVGLAVGTPFMLGSHQSLAGLRTVPVHMFLALAASAAASALGKAGKQHLMQRALGLRLPFMRTYGIALVTDSAFLVSPLGAAGYGVNIGLLQRTGASWATATTVVGADQALDLAFLTVAVPIAIAFAVGPLAQVVPRANVSLVVGMLAGVGILIVTLWACRRQVASALDASCGRIQWLGTQRARWDKFRQSVRQQAGLLMTGPRHRFAGLLVFTTLQWLPRYGVLWFVLLELGYRLPLGFVLAVQAVALHAALWTGIPAGGAAGDLALAAAFANWVPQDAMATALVLWRFATLYFPLMLGAAAFFAVAWLRGPVMPATE</sequence>
<dbReference type="EMBL" id="WHNP01000011">
    <property type="protein sequence ID" value="MPW18152.1"/>
    <property type="molecule type" value="Genomic_DNA"/>
</dbReference>
<evidence type="ECO:0000256" key="1">
    <source>
        <dbReference type="ARBA" id="ARBA00004651"/>
    </source>
</evidence>
<feature type="transmembrane region" description="Helical" evidence="6">
    <location>
        <begin position="200"/>
        <end position="218"/>
    </location>
</feature>
<feature type="transmembrane region" description="Helical" evidence="6">
    <location>
        <begin position="376"/>
        <end position="400"/>
    </location>
</feature>